<dbReference type="PANTHER" id="PTHR30203:SF32">
    <property type="entry name" value="CATION EFFLUX SYSTEM PROTEIN CUSC"/>
    <property type="match status" value="1"/>
</dbReference>
<evidence type="ECO:0000313" key="3">
    <source>
        <dbReference type="EMBL" id="MBB4631436.1"/>
    </source>
</evidence>
<dbReference type="AlphaFoldDB" id="A0A7W7AZV5"/>
<proteinExistence type="inferred from homology"/>
<dbReference type="InterPro" id="IPR010131">
    <property type="entry name" value="MdtP/NodT-like"/>
</dbReference>
<keyword evidence="2" id="KW-0732">Signal</keyword>
<feature type="chain" id="PRO_5031593874" evidence="2">
    <location>
        <begin position="19"/>
        <end position="465"/>
    </location>
</feature>
<sequence length="465" mass="50429">MRKLLILSALLVSACQMAPTHERPALPTAAAYPLSPDPEDGARAQAVGWRDFFADPALRTLIGTALERNRDLAVSIGRIEEARGLYRIQRADRLPTIAASGDTTRSRGQIVTPAGVAVGEQDRFSVGVGVSAFELDFWGRIRNLSEAARLQYLATVQAERSFRLSLIRDVATTWFALRETEERITLAEATVKSRQDGVRIAERRLDAGVTSALDFRQAESLLTQAETELAGLRLSRSRNANFLAVLVGGSLPETPPPLALAEQDGFPRLAAGLPSDLLTLRPDILGAEETLRAARANIGAARAAFFPTISLTGTLGFASNELDSLFDDGSFNWSVGPALNLPIFDFGRRKGNLTVAEAREDIAVAQYEQTVQLAFREVADALAGRRFLAEQMLAQMRATEAQRHIAQLARTRYREGVVGYLEVLDAERNLFDAEQALITASRAVLDNRVTLYVALGGGLVEGGGS</sequence>
<dbReference type="Gene3D" id="1.20.1600.10">
    <property type="entry name" value="Outer membrane efflux proteins (OEP)"/>
    <property type="match status" value="1"/>
</dbReference>
<dbReference type="SUPFAM" id="SSF56954">
    <property type="entry name" value="Outer membrane efflux proteins (OEP)"/>
    <property type="match status" value="1"/>
</dbReference>
<dbReference type="RefSeq" id="WP_184066143.1">
    <property type="nucleotide sequence ID" value="NZ_JACHNZ010000009.1"/>
</dbReference>
<dbReference type="Proteomes" id="UP000566324">
    <property type="component" value="Unassembled WGS sequence"/>
</dbReference>
<comment type="subcellular location">
    <subcellularLocation>
        <location evidence="2">Cell membrane</location>
        <topology evidence="2">Lipid-anchor</topology>
    </subcellularLocation>
</comment>
<keyword evidence="2" id="KW-0812">Transmembrane</keyword>
<keyword evidence="2" id="KW-0472">Membrane</keyword>
<name>A0A7W7AZV5_9SPHN</name>
<keyword evidence="2" id="KW-0449">Lipoprotein</keyword>
<keyword evidence="4" id="KW-1185">Reference proteome</keyword>
<reference evidence="3 4" key="1">
    <citation type="submission" date="2020-08" db="EMBL/GenBank/DDBJ databases">
        <title>Genomic Encyclopedia of Type Strains, Phase IV (KMG-IV): sequencing the most valuable type-strain genomes for metagenomic binning, comparative biology and taxonomic classification.</title>
        <authorList>
            <person name="Goeker M."/>
        </authorList>
    </citation>
    <scope>NUCLEOTIDE SEQUENCE [LARGE SCALE GENOMIC DNA]</scope>
    <source>
        <strain evidence="3 4">DSM 17328</strain>
    </source>
</reference>
<evidence type="ECO:0000313" key="4">
    <source>
        <dbReference type="Proteomes" id="UP000566324"/>
    </source>
</evidence>
<comment type="similarity">
    <text evidence="1 2">Belongs to the outer membrane factor (OMF) (TC 1.B.17) family.</text>
</comment>
<dbReference type="InterPro" id="IPR003423">
    <property type="entry name" value="OMP_efflux"/>
</dbReference>
<protein>
    <submittedName>
        <fullName evidence="3">Multidrug efflux system outer membrane protein</fullName>
    </submittedName>
</protein>
<dbReference type="PANTHER" id="PTHR30203">
    <property type="entry name" value="OUTER MEMBRANE CATION EFFLUX PROTEIN"/>
    <property type="match status" value="1"/>
</dbReference>
<evidence type="ECO:0000256" key="2">
    <source>
        <dbReference type="RuleBase" id="RU362097"/>
    </source>
</evidence>
<gene>
    <name evidence="3" type="ORF">GGQ98_001045</name>
</gene>
<dbReference type="NCBIfam" id="TIGR01845">
    <property type="entry name" value="outer_NodT"/>
    <property type="match status" value="1"/>
</dbReference>
<accession>A0A7W7AZV5</accession>
<dbReference type="GO" id="GO:0005886">
    <property type="term" value="C:plasma membrane"/>
    <property type="evidence" value="ECO:0007669"/>
    <property type="project" value="UniProtKB-SubCell"/>
</dbReference>
<feature type="signal peptide" evidence="2">
    <location>
        <begin position="1"/>
        <end position="18"/>
    </location>
</feature>
<dbReference type="Pfam" id="PF02321">
    <property type="entry name" value="OEP"/>
    <property type="match status" value="2"/>
</dbReference>
<keyword evidence="2" id="KW-1134">Transmembrane beta strand</keyword>
<dbReference type="PROSITE" id="PS51257">
    <property type="entry name" value="PROKAR_LIPOPROTEIN"/>
    <property type="match status" value="1"/>
</dbReference>
<dbReference type="Gene3D" id="2.20.200.10">
    <property type="entry name" value="Outer membrane efflux proteins (OEP)"/>
    <property type="match status" value="1"/>
</dbReference>
<organism evidence="3 4">
    <name type="scientific">Sphingosinicella soli</name>
    <dbReference type="NCBI Taxonomy" id="333708"/>
    <lineage>
        <taxon>Bacteria</taxon>
        <taxon>Pseudomonadati</taxon>
        <taxon>Pseudomonadota</taxon>
        <taxon>Alphaproteobacteria</taxon>
        <taxon>Sphingomonadales</taxon>
        <taxon>Sphingosinicellaceae</taxon>
        <taxon>Sphingosinicella</taxon>
    </lineage>
</organism>
<keyword evidence="2" id="KW-0564">Palmitate</keyword>
<comment type="caution">
    <text evidence="3">The sequence shown here is derived from an EMBL/GenBank/DDBJ whole genome shotgun (WGS) entry which is preliminary data.</text>
</comment>
<dbReference type="GO" id="GO:0015562">
    <property type="term" value="F:efflux transmembrane transporter activity"/>
    <property type="evidence" value="ECO:0007669"/>
    <property type="project" value="InterPro"/>
</dbReference>
<dbReference type="EMBL" id="JACHNZ010000009">
    <property type="protein sequence ID" value="MBB4631436.1"/>
    <property type="molecule type" value="Genomic_DNA"/>
</dbReference>
<evidence type="ECO:0000256" key="1">
    <source>
        <dbReference type="ARBA" id="ARBA00007613"/>
    </source>
</evidence>